<proteinExistence type="inferred from homology"/>
<dbReference type="PANTHER" id="PTHR44229">
    <property type="entry name" value="15-HYDROXYPROSTAGLANDIN DEHYDROGENASE [NAD(+)]"/>
    <property type="match status" value="1"/>
</dbReference>
<protein>
    <submittedName>
        <fullName evidence="3">Uncharacterized protein</fullName>
    </submittedName>
</protein>
<comment type="similarity">
    <text evidence="1">Belongs to the short-chain dehydrogenases/reductases (SDR) family.</text>
</comment>
<dbReference type="Pfam" id="PF00106">
    <property type="entry name" value="adh_short"/>
    <property type="match status" value="1"/>
</dbReference>
<dbReference type="SUPFAM" id="SSF51735">
    <property type="entry name" value="NAD(P)-binding Rossmann-fold domains"/>
    <property type="match status" value="1"/>
</dbReference>
<evidence type="ECO:0000256" key="1">
    <source>
        <dbReference type="ARBA" id="ARBA00006484"/>
    </source>
</evidence>
<dbReference type="Gene3D" id="3.40.50.720">
    <property type="entry name" value="NAD(P)-binding Rossmann-like Domain"/>
    <property type="match status" value="1"/>
</dbReference>
<reference evidence="3 4" key="1">
    <citation type="submission" date="2023-08" db="EMBL/GenBank/DDBJ databases">
        <title>Black Yeasts Isolated from many extreme environments.</title>
        <authorList>
            <person name="Coleine C."/>
            <person name="Stajich J.E."/>
            <person name="Selbmann L."/>
        </authorList>
    </citation>
    <scope>NUCLEOTIDE SEQUENCE [LARGE SCALE GENOMIC DNA]</scope>
    <source>
        <strain evidence="3 4">CCFEE 5885</strain>
    </source>
</reference>
<dbReference type="InterPro" id="IPR036291">
    <property type="entry name" value="NAD(P)-bd_dom_sf"/>
</dbReference>
<evidence type="ECO:0000313" key="4">
    <source>
        <dbReference type="Proteomes" id="UP001345013"/>
    </source>
</evidence>
<dbReference type="EMBL" id="JAVRRG010000006">
    <property type="protein sequence ID" value="KAK5100773.1"/>
    <property type="molecule type" value="Genomic_DNA"/>
</dbReference>
<name>A0ABR0KMG6_9EURO</name>
<comment type="caution">
    <text evidence="3">The sequence shown here is derived from an EMBL/GenBank/DDBJ whole genome shotgun (WGS) entry which is preliminary data.</text>
</comment>
<dbReference type="PANTHER" id="PTHR44229:SF4">
    <property type="entry name" value="15-HYDROXYPROSTAGLANDIN DEHYDROGENASE [NAD(+)]"/>
    <property type="match status" value="1"/>
</dbReference>
<evidence type="ECO:0000313" key="3">
    <source>
        <dbReference type="EMBL" id="KAK5100773.1"/>
    </source>
</evidence>
<dbReference type="Proteomes" id="UP001345013">
    <property type="component" value="Unassembled WGS sequence"/>
</dbReference>
<accession>A0ABR0KMG6</accession>
<sequence>MSQFSPDDNAFTTLRDQVVVMTGAATGIGAATATLLVNAGAKVVFGDVATKPAEALVEQLSKSGSAGEISFIHCDVTKYDDIYKLFKTARDKYSRVDHAVSCAGIFEQGAWFDPDLTVETVGQKQALTAVIDVNLMGSANFARIAVVFLRDGLKKGENRSLTLLSSVNAFRESPGLYMYQTSKHAIQGLMRAMRKPIYERDGIRVNTVNPGVTDTPMTAGIVEKFRDADLFWQPPESVARIILGIQCSEEMNGKGIYVEGKEGWEFEDSFYRAQPQWLGEEPTRRMRVNADAVNKGALIKD</sequence>
<dbReference type="PRINTS" id="PR00081">
    <property type="entry name" value="GDHRDH"/>
</dbReference>
<keyword evidence="4" id="KW-1185">Reference proteome</keyword>
<evidence type="ECO:0000256" key="2">
    <source>
        <dbReference type="ARBA" id="ARBA00023002"/>
    </source>
</evidence>
<organism evidence="3 4">
    <name type="scientific">Lithohypha guttulata</name>
    <dbReference type="NCBI Taxonomy" id="1690604"/>
    <lineage>
        <taxon>Eukaryota</taxon>
        <taxon>Fungi</taxon>
        <taxon>Dikarya</taxon>
        <taxon>Ascomycota</taxon>
        <taxon>Pezizomycotina</taxon>
        <taxon>Eurotiomycetes</taxon>
        <taxon>Chaetothyriomycetidae</taxon>
        <taxon>Chaetothyriales</taxon>
        <taxon>Trichomeriaceae</taxon>
        <taxon>Lithohypha</taxon>
    </lineage>
</organism>
<dbReference type="InterPro" id="IPR002347">
    <property type="entry name" value="SDR_fam"/>
</dbReference>
<gene>
    <name evidence="3" type="ORF">LTR24_000919</name>
</gene>
<keyword evidence="2" id="KW-0560">Oxidoreductase</keyword>